<reference evidence="3" key="1">
    <citation type="journal article" date="2019" name="Int. J. Syst. Evol. Microbiol.">
        <title>The Global Catalogue of Microorganisms (GCM) 10K type strain sequencing project: providing services to taxonomists for standard genome sequencing and annotation.</title>
        <authorList>
            <consortium name="The Broad Institute Genomics Platform"/>
            <consortium name="The Broad Institute Genome Sequencing Center for Infectious Disease"/>
            <person name="Wu L."/>
            <person name="Ma J."/>
        </authorList>
    </citation>
    <scope>NUCLEOTIDE SEQUENCE [LARGE SCALE GENOMIC DNA]</scope>
    <source>
        <strain evidence="3">TISTR 1827</strain>
    </source>
</reference>
<dbReference type="Proteomes" id="UP001597493">
    <property type="component" value="Unassembled WGS sequence"/>
</dbReference>
<dbReference type="RefSeq" id="WP_379268655.1">
    <property type="nucleotide sequence ID" value="NZ_JBHUGT010000026.1"/>
</dbReference>
<dbReference type="EMBL" id="JBHUMY010000001">
    <property type="protein sequence ID" value="MFD2658783.1"/>
    <property type="molecule type" value="Genomic_DNA"/>
</dbReference>
<evidence type="ECO:0000313" key="2">
    <source>
        <dbReference type="EMBL" id="MFD2658783.1"/>
    </source>
</evidence>
<proteinExistence type="predicted"/>
<keyword evidence="1" id="KW-0175">Coiled coil</keyword>
<feature type="coiled-coil region" evidence="1">
    <location>
        <begin position="18"/>
        <end position="45"/>
    </location>
</feature>
<organism evidence="2 3">
    <name type="scientific">Paenibacillus thailandensis</name>
    <dbReference type="NCBI Taxonomy" id="393250"/>
    <lineage>
        <taxon>Bacteria</taxon>
        <taxon>Bacillati</taxon>
        <taxon>Bacillota</taxon>
        <taxon>Bacilli</taxon>
        <taxon>Bacillales</taxon>
        <taxon>Paenibacillaceae</taxon>
        <taxon>Paenibacillus</taxon>
    </lineage>
</organism>
<comment type="caution">
    <text evidence="2">The sequence shown here is derived from an EMBL/GenBank/DDBJ whole genome shotgun (WGS) entry which is preliminary data.</text>
</comment>
<name>A0ABW5QQV6_9BACL</name>
<keyword evidence="3" id="KW-1185">Reference proteome</keyword>
<evidence type="ECO:0000256" key="1">
    <source>
        <dbReference type="SAM" id="Coils"/>
    </source>
</evidence>
<protein>
    <submittedName>
        <fullName evidence="2">Uncharacterized protein</fullName>
    </submittedName>
</protein>
<accession>A0ABW5QQV6</accession>
<evidence type="ECO:0000313" key="3">
    <source>
        <dbReference type="Proteomes" id="UP001597493"/>
    </source>
</evidence>
<sequence length="560" mass="65381">MENKPLAKELQINKFSRELEKTLEYNQLNRELSQLNRELRGLVDAEVLTLDDARRLSDVPYKATLIPNLIMLREQFLSGDIGQEKYNQLKDEIVSEMLDTKVRISKKGNAVFEMTDKNKAVRAEGYDEIEKLSRKEYEQLASKSGTLHYNKLLGLESMFATRTKHKGKSRKYVNDVKPIAVELVSDEQILIPRIDVKLNNVTGIEKSDIKYESVEAGQPFILTLYEFMYLIIRDEYAGYCEANGDPRGAYLSVKSTNAIEVKNDRYVGRVTNSEGKEMIPTPYISFKRRYGAIKANIDIIDEETFEGKYKVKPGYERFWDLIPKDKQDNNFRNQYIEFNTDSEKILVFQHYLGINSEMGQFVSKLRDGKYKTTNYQLLRAMRSEFKSRFDKLGCSSGKLFVINELKYPTYEGYRLEGEFYPILVGFTLVSDEDLSVPVIDNKEWELNKLKDRVFYPDVKYRHVKAHEKFNLTLVEFMFLLMRDEYLGVCSIYNHASQIRLDLDSVKGYPTKSTKLPNPEFTRVKDSVSPQEIFKWDNGKAKVFPKFREKFGYLEHFQKSN</sequence>
<gene>
    <name evidence="2" type="ORF">ACFSW5_00720</name>
</gene>